<feature type="signal peptide" evidence="7">
    <location>
        <begin position="1"/>
        <end position="16"/>
    </location>
</feature>
<dbReference type="Proteomes" id="UP000081671">
    <property type="component" value="Unplaced"/>
</dbReference>
<dbReference type="GeneID" id="106000952"/>
<evidence type="ECO:0000256" key="2">
    <source>
        <dbReference type="ARBA" id="ARBA00010011"/>
    </source>
</evidence>
<dbReference type="Gene3D" id="2.10.10.10">
    <property type="entry name" value="Fibronectin, type II, collagen-binding"/>
    <property type="match status" value="2"/>
</dbReference>
<dbReference type="GO" id="GO:0008201">
    <property type="term" value="F:heparin binding"/>
    <property type="evidence" value="ECO:0007669"/>
    <property type="project" value="UniProtKB-ARBA"/>
</dbReference>
<comment type="subcellular location">
    <subcellularLocation>
        <location evidence="1">Secreted</location>
    </subcellularLocation>
</comment>
<evidence type="ECO:0000256" key="4">
    <source>
        <dbReference type="ARBA" id="ARBA00022737"/>
    </source>
</evidence>
<comment type="similarity">
    <text evidence="2">Belongs to the seminal plasma protein family.</text>
</comment>
<evidence type="ECO:0000256" key="1">
    <source>
        <dbReference type="ARBA" id="ARBA00004613"/>
    </source>
</evidence>
<proteinExistence type="inferred from homology"/>
<evidence type="ECO:0000313" key="10">
    <source>
        <dbReference type="RefSeq" id="XP_012891622.1"/>
    </source>
</evidence>
<keyword evidence="5 6" id="KW-1015">Disulfide bond</keyword>
<evidence type="ECO:0000256" key="7">
    <source>
        <dbReference type="SAM" id="SignalP"/>
    </source>
</evidence>
<dbReference type="InParanoid" id="A0A1S3GUJ1"/>
<evidence type="ECO:0000256" key="6">
    <source>
        <dbReference type="PROSITE-ProRule" id="PRU00479"/>
    </source>
</evidence>
<evidence type="ECO:0000256" key="5">
    <source>
        <dbReference type="ARBA" id="ARBA00023157"/>
    </source>
</evidence>
<dbReference type="GO" id="GO:0009986">
    <property type="term" value="C:cell surface"/>
    <property type="evidence" value="ECO:0007669"/>
    <property type="project" value="TreeGrafter"/>
</dbReference>
<dbReference type="GO" id="GO:0005576">
    <property type="term" value="C:extracellular region"/>
    <property type="evidence" value="ECO:0007669"/>
    <property type="project" value="UniProtKB-SubCell"/>
</dbReference>
<dbReference type="KEGG" id="dord:106000952"/>
<keyword evidence="9" id="KW-1185">Reference proteome</keyword>
<keyword evidence="4" id="KW-0677">Repeat</keyword>
<dbReference type="FunCoup" id="A0A1S3GUJ1">
    <property type="interactions" value="12"/>
</dbReference>
<accession>A0A1S3GUJ1</accession>
<dbReference type="FunFam" id="2.10.10.10:FF:000005">
    <property type="entry name" value="Epididymal sperm binding protein 1"/>
    <property type="match status" value="1"/>
</dbReference>
<dbReference type="InterPro" id="IPR000562">
    <property type="entry name" value="FN_type2_dom"/>
</dbReference>
<dbReference type="PANTHER" id="PTHR22918:SF5">
    <property type="entry name" value="BINDER OF SPERM PROTEIN HOMOLOG 2"/>
    <property type="match status" value="1"/>
</dbReference>
<evidence type="ECO:0000259" key="8">
    <source>
        <dbReference type="PROSITE" id="PS51092"/>
    </source>
</evidence>
<dbReference type="Pfam" id="PF00040">
    <property type="entry name" value="fn2"/>
    <property type="match status" value="2"/>
</dbReference>
<feature type="chain" id="PRO_5010262687" evidence="7">
    <location>
        <begin position="17"/>
        <end position="122"/>
    </location>
</feature>
<feature type="domain" description="Fibronectin type-II" evidence="8">
    <location>
        <begin position="71"/>
        <end position="119"/>
    </location>
</feature>
<dbReference type="GO" id="GO:0048240">
    <property type="term" value="P:sperm capacitation"/>
    <property type="evidence" value="ECO:0007669"/>
    <property type="project" value="TreeGrafter"/>
</dbReference>
<dbReference type="AlphaFoldDB" id="A0A1S3GUJ1"/>
<dbReference type="OrthoDB" id="406838at2759"/>
<evidence type="ECO:0000256" key="3">
    <source>
        <dbReference type="ARBA" id="ARBA00022525"/>
    </source>
</evidence>
<dbReference type="SUPFAM" id="SSF57440">
    <property type="entry name" value="Kringle-like"/>
    <property type="match status" value="2"/>
</dbReference>
<reference evidence="10" key="1">
    <citation type="submission" date="2025-08" db="UniProtKB">
        <authorList>
            <consortium name="RefSeq"/>
        </authorList>
    </citation>
    <scope>IDENTIFICATION</scope>
    <source>
        <tissue evidence="10">Kidney</tissue>
    </source>
</reference>
<dbReference type="CTD" id="100131137"/>
<dbReference type="PROSITE" id="PS51092">
    <property type="entry name" value="FN2_2"/>
    <property type="match status" value="2"/>
</dbReference>
<name>A0A1S3GUJ1_DIPOR</name>
<dbReference type="InterPro" id="IPR036943">
    <property type="entry name" value="FN_type2_sf"/>
</dbReference>
<protein>
    <submittedName>
        <fullName evidence="10">Binder of sperm protein homolog 1 isoform X1</fullName>
    </submittedName>
</protein>
<dbReference type="InterPro" id="IPR051666">
    <property type="entry name" value="SP_Capacitation_Regulator"/>
</dbReference>
<keyword evidence="7" id="KW-0732">Signal</keyword>
<gene>
    <name evidence="10" type="primary">Bsph1</name>
</gene>
<sequence>MRHSVVWMLLAGGLWGLDVCSVLAVLSNTSCIFPFSYVDGIHFSCTSIHSDYDWCSLDSTFRGRWRYCTAKDPPVCVFPFTFKKWCFRQCTKKGYVLGRSWCSLTHNFNKDRKWKQCSPQHT</sequence>
<dbReference type="RefSeq" id="XP_012891622.1">
    <property type="nucleotide sequence ID" value="XM_013036168.1"/>
</dbReference>
<feature type="disulfide bond" evidence="6">
    <location>
        <begin position="76"/>
        <end position="102"/>
    </location>
</feature>
<keyword evidence="3" id="KW-0964">Secreted</keyword>
<organism evidence="9 10">
    <name type="scientific">Dipodomys ordii</name>
    <name type="common">Ord's kangaroo rat</name>
    <dbReference type="NCBI Taxonomy" id="10020"/>
    <lineage>
        <taxon>Eukaryota</taxon>
        <taxon>Metazoa</taxon>
        <taxon>Chordata</taxon>
        <taxon>Craniata</taxon>
        <taxon>Vertebrata</taxon>
        <taxon>Euteleostomi</taxon>
        <taxon>Mammalia</taxon>
        <taxon>Eutheria</taxon>
        <taxon>Euarchontoglires</taxon>
        <taxon>Glires</taxon>
        <taxon>Rodentia</taxon>
        <taxon>Castorimorpha</taxon>
        <taxon>Heteromyidae</taxon>
        <taxon>Dipodomyinae</taxon>
        <taxon>Dipodomys</taxon>
    </lineage>
</organism>
<comment type="caution">
    <text evidence="6">Lacks conserved residue(s) required for the propagation of feature annotation.</text>
</comment>
<feature type="domain" description="Fibronectin type-II" evidence="8">
    <location>
        <begin position="26"/>
        <end position="70"/>
    </location>
</feature>
<dbReference type="InterPro" id="IPR013806">
    <property type="entry name" value="Kringle-like"/>
</dbReference>
<feature type="disulfide bond" evidence="6">
    <location>
        <begin position="90"/>
        <end position="117"/>
    </location>
</feature>
<evidence type="ECO:0000313" key="9">
    <source>
        <dbReference type="Proteomes" id="UP000081671"/>
    </source>
</evidence>
<dbReference type="PANTHER" id="PTHR22918">
    <property type="entry name" value="SEMINAL PLASMA PROTEIN"/>
    <property type="match status" value="1"/>
</dbReference>
<dbReference type="SMART" id="SM00059">
    <property type="entry name" value="FN2"/>
    <property type="match status" value="2"/>
</dbReference>